<dbReference type="RefSeq" id="XP_051862133.1">
    <property type="nucleotide sequence ID" value="XM_052006173.1"/>
</dbReference>
<dbReference type="RefSeq" id="XP_051862134.1">
    <property type="nucleotide sequence ID" value="XM_052006174.1"/>
</dbReference>
<reference evidence="4 5" key="1">
    <citation type="submission" date="2025-04" db="UniProtKB">
        <authorList>
            <consortium name="RefSeq"/>
        </authorList>
    </citation>
    <scope>IDENTIFICATION</scope>
    <source>
        <strain evidence="4 5">15112-1751.03</strain>
        <tissue evidence="4 5">Whole Adult</tissue>
    </source>
</reference>
<dbReference type="RefSeq" id="XP_051862135.1">
    <property type="nucleotide sequence ID" value="XM_052006175.1"/>
</dbReference>
<feature type="region of interest" description="Disordered" evidence="1">
    <location>
        <begin position="111"/>
        <end position="204"/>
    </location>
</feature>
<keyword evidence="2" id="KW-0732">Signal</keyword>
<feature type="region of interest" description="Disordered" evidence="1">
    <location>
        <begin position="32"/>
        <end position="58"/>
    </location>
</feature>
<dbReference type="RefSeq" id="XP_034102673.1">
    <property type="nucleotide sequence ID" value="XM_034246782.2"/>
</dbReference>
<dbReference type="GeneID" id="117567054"/>
<evidence type="ECO:0000313" key="12">
    <source>
        <dbReference type="RefSeq" id="XP_051862137.1"/>
    </source>
</evidence>
<evidence type="ECO:0000256" key="2">
    <source>
        <dbReference type="SAM" id="SignalP"/>
    </source>
</evidence>
<keyword evidence="3" id="KW-1185">Reference proteome</keyword>
<evidence type="ECO:0000313" key="3">
    <source>
        <dbReference type="Proteomes" id="UP000515160"/>
    </source>
</evidence>
<evidence type="ECO:0000313" key="8">
    <source>
        <dbReference type="RefSeq" id="XP_051862133.1"/>
    </source>
</evidence>
<evidence type="ECO:0000313" key="11">
    <source>
        <dbReference type="RefSeq" id="XP_051862136.1"/>
    </source>
</evidence>
<gene>
    <name evidence="4 5 6 7 8 9 10 11 12" type="primary">LOC117567054</name>
</gene>
<feature type="compositionally biased region" description="Basic and acidic residues" evidence="1">
    <location>
        <begin position="32"/>
        <end position="41"/>
    </location>
</feature>
<feature type="signal peptide" evidence="2">
    <location>
        <begin position="1"/>
        <end position="16"/>
    </location>
</feature>
<evidence type="ECO:0000313" key="4">
    <source>
        <dbReference type="RefSeq" id="XP_034102673.1"/>
    </source>
</evidence>
<sequence length="204" mass="21791">MRKFLIFVALCVICQAAPSNIKGETLKLHLSREKRNEEHGHGGPPAIKPDSVKARESLQHHAGLPIAEEHGHGGPAPIKPHSVLAREGLQHNSEHGKQIAGALIAHEALSNHKKSKRDIPVPTEIKTTAAPKEDAPKEPVAPIEAVALPEKVPSASPASDVGSTTPHGPLRHRPVPVAELFNKAKPGSSEEESKESKESKETKA</sequence>
<feature type="compositionally biased region" description="Basic and acidic residues" evidence="1">
    <location>
        <begin position="194"/>
        <end position="204"/>
    </location>
</feature>
<evidence type="ECO:0000256" key="1">
    <source>
        <dbReference type="SAM" id="MobiDB-lite"/>
    </source>
</evidence>
<dbReference type="RefSeq" id="XP_051862132.1">
    <property type="nucleotide sequence ID" value="XM_052006172.1"/>
</dbReference>
<name>A0A6P8WTH8_DROAB</name>
<evidence type="ECO:0000313" key="10">
    <source>
        <dbReference type="RefSeq" id="XP_051862135.1"/>
    </source>
</evidence>
<feature type="chain" id="PRO_5044654649" evidence="2">
    <location>
        <begin position="17"/>
        <end position="204"/>
    </location>
</feature>
<dbReference type="RefSeq" id="XP_051862129.1">
    <property type="nucleotide sequence ID" value="XM_052006169.1"/>
</dbReference>
<dbReference type="RefSeq" id="XP_051862131.1">
    <property type="nucleotide sequence ID" value="XM_052006171.1"/>
</dbReference>
<proteinExistence type="predicted"/>
<protein>
    <submittedName>
        <fullName evidence="4 5">Uncharacterized protein LOC117567054</fullName>
    </submittedName>
</protein>
<dbReference type="AlphaFoldDB" id="A0A6P8WTH8"/>
<evidence type="ECO:0000313" key="5">
    <source>
        <dbReference type="RefSeq" id="XP_051862129.1"/>
    </source>
</evidence>
<dbReference type="OrthoDB" id="8054348at2759"/>
<evidence type="ECO:0000313" key="6">
    <source>
        <dbReference type="RefSeq" id="XP_051862131.1"/>
    </source>
</evidence>
<accession>A0A6P8WTH8</accession>
<organism evidence="3 4">
    <name type="scientific">Drosophila albomicans</name>
    <name type="common">Fruit fly</name>
    <dbReference type="NCBI Taxonomy" id="7291"/>
    <lineage>
        <taxon>Eukaryota</taxon>
        <taxon>Metazoa</taxon>
        <taxon>Ecdysozoa</taxon>
        <taxon>Arthropoda</taxon>
        <taxon>Hexapoda</taxon>
        <taxon>Insecta</taxon>
        <taxon>Pterygota</taxon>
        <taxon>Neoptera</taxon>
        <taxon>Endopterygota</taxon>
        <taxon>Diptera</taxon>
        <taxon>Brachycera</taxon>
        <taxon>Muscomorpha</taxon>
        <taxon>Ephydroidea</taxon>
        <taxon>Drosophilidae</taxon>
        <taxon>Drosophila</taxon>
    </lineage>
</organism>
<dbReference type="Proteomes" id="UP000515160">
    <property type="component" value="Chromosome 3"/>
</dbReference>
<evidence type="ECO:0000313" key="7">
    <source>
        <dbReference type="RefSeq" id="XP_051862132.1"/>
    </source>
</evidence>
<dbReference type="RefSeq" id="XP_051862137.1">
    <property type="nucleotide sequence ID" value="XM_052006177.1"/>
</dbReference>
<evidence type="ECO:0000313" key="9">
    <source>
        <dbReference type="RefSeq" id="XP_051862134.1"/>
    </source>
</evidence>
<dbReference type="RefSeq" id="XP_051862136.1">
    <property type="nucleotide sequence ID" value="XM_052006176.1"/>
</dbReference>